<keyword evidence="2" id="KW-1185">Reference proteome</keyword>
<evidence type="ECO:0000313" key="1">
    <source>
        <dbReference type="EMBL" id="TEB29997.1"/>
    </source>
</evidence>
<dbReference type="OrthoDB" id="2932645at2759"/>
<comment type="caution">
    <text evidence="1">The sequence shown here is derived from an EMBL/GenBank/DDBJ whole genome shotgun (WGS) entry which is preliminary data.</text>
</comment>
<dbReference type="AlphaFoldDB" id="A0A4Y7T737"/>
<name>A0A4Y7T737_COPMI</name>
<sequence length="193" mass="21755">MARRKDFGNDLFTEEDRPEQALFQFWSTAQLAAAIVGFDLATNWQCHRCLIRARKELVPNLGNAAEMALSLEKYDRAYVFALAALKVSKPEVTTPDEPVGPAVWEKNKKRLARARAAVGKDSSEAGAVPRNVGKRLLASFRSCCRENTSKDQAKRRSLERSECGNTQNKRQHFAIDDTLRWHSMLQCVGTDNK</sequence>
<accession>A0A4Y7T737</accession>
<organism evidence="1 2">
    <name type="scientific">Coprinellus micaceus</name>
    <name type="common">Glistening ink-cap mushroom</name>
    <name type="synonym">Coprinus micaceus</name>
    <dbReference type="NCBI Taxonomy" id="71717"/>
    <lineage>
        <taxon>Eukaryota</taxon>
        <taxon>Fungi</taxon>
        <taxon>Dikarya</taxon>
        <taxon>Basidiomycota</taxon>
        <taxon>Agaricomycotina</taxon>
        <taxon>Agaricomycetes</taxon>
        <taxon>Agaricomycetidae</taxon>
        <taxon>Agaricales</taxon>
        <taxon>Agaricineae</taxon>
        <taxon>Psathyrellaceae</taxon>
        <taxon>Coprinellus</taxon>
    </lineage>
</organism>
<evidence type="ECO:0000313" key="2">
    <source>
        <dbReference type="Proteomes" id="UP000298030"/>
    </source>
</evidence>
<proteinExistence type="predicted"/>
<gene>
    <name evidence="1" type="ORF">FA13DRAFT_606841</name>
</gene>
<dbReference type="EMBL" id="QPFP01000025">
    <property type="protein sequence ID" value="TEB29997.1"/>
    <property type="molecule type" value="Genomic_DNA"/>
</dbReference>
<reference evidence="1 2" key="1">
    <citation type="journal article" date="2019" name="Nat. Ecol. Evol.">
        <title>Megaphylogeny resolves global patterns of mushroom evolution.</title>
        <authorList>
            <person name="Varga T."/>
            <person name="Krizsan K."/>
            <person name="Foldi C."/>
            <person name="Dima B."/>
            <person name="Sanchez-Garcia M."/>
            <person name="Sanchez-Ramirez S."/>
            <person name="Szollosi G.J."/>
            <person name="Szarkandi J.G."/>
            <person name="Papp V."/>
            <person name="Albert L."/>
            <person name="Andreopoulos W."/>
            <person name="Angelini C."/>
            <person name="Antonin V."/>
            <person name="Barry K.W."/>
            <person name="Bougher N.L."/>
            <person name="Buchanan P."/>
            <person name="Buyck B."/>
            <person name="Bense V."/>
            <person name="Catcheside P."/>
            <person name="Chovatia M."/>
            <person name="Cooper J."/>
            <person name="Damon W."/>
            <person name="Desjardin D."/>
            <person name="Finy P."/>
            <person name="Geml J."/>
            <person name="Haridas S."/>
            <person name="Hughes K."/>
            <person name="Justo A."/>
            <person name="Karasinski D."/>
            <person name="Kautmanova I."/>
            <person name="Kiss B."/>
            <person name="Kocsube S."/>
            <person name="Kotiranta H."/>
            <person name="LaButti K.M."/>
            <person name="Lechner B.E."/>
            <person name="Liimatainen K."/>
            <person name="Lipzen A."/>
            <person name="Lukacs Z."/>
            <person name="Mihaltcheva S."/>
            <person name="Morgado L.N."/>
            <person name="Niskanen T."/>
            <person name="Noordeloos M.E."/>
            <person name="Ohm R.A."/>
            <person name="Ortiz-Santana B."/>
            <person name="Ovrebo C."/>
            <person name="Racz N."/>
            <person name="Riley R."/>
            <person name="Savchenko A."/>
            <person name="Shiryaev A."/>
            <person name="Soop K."/>
            <person name="Spirin V."/>
            <person name="Szebenyi C."/>
            <person name="Tomsovsky M."/>
            <person name="Tulloss R.E."/>
            <person name="Uehling J."/>
            <person name="Grigoriev I.V."/>
            <person name="Vagvolgyi C."/>
            <person name="Papp T."/>
            <person name="Martin F.M."/>
            <person name="Miettinen O."/>
            <person name="Hibbett D.S."/>
            <person name="Nagy L.G."/>
        </authorList>
    </citation>
    <scope>NUCLEOTIDE SEQUENCE [LARGE SCALE GENOMIC DNA]</scope>
    <source>
        <strain evidence="1 2">FP101781</strain>
    </source>
</reference>
<dbReference type="Proteomes" id="UP000298030">
    <property type="component" value="Unassembled WGS sequence"/>
</dbReference>
<protein>
    <submittedName>
        <fullName evidence="1">Uncharacterized protein</fullName>
    </submittedName>
</protein>